<comment type="caution">
    <text evidence="2">The sequence shown here is derived from an EMBL/GenBank/DDBJ whole genome shotgun (WGS) entry which is preliminary data.</text>
</comment>
<evidence type="ECO:0000256" key="1">
    <source>
        <dbReference type="SAM" id="SignalP"/>
    </source>
</evidence>
<dbReference type="RefSeq" id="WP_133466557.1">
    <property type="nucleotide sequence ID" value="NZ_SNWI01000010.1"/>
</dbReference>
<feature type="chain" id="PRO_5020547250" description="Lipoprotein" evidence="1">
    <location>
        <begin position="23"/>
        <end position="234"/>
    </location>
</feature>
<evidence type="ECO:0008006" key="4">
    <source>
        <dbReference type="Google" id="ProtNLM"/>
    </source>
</evidence>
<evidence type="ECO:0000313" key="2">
    <source>
        <dbReference type="EMBL" id="TDN97261.1"/>
    </source>
</evidence>
<sequence>MKKRNVIFALLLGAVASFTSCSKDDDLTPEEIEAKEKQELVAEITTNFETITSAQWAFKEFQPSDDLLAASETEDGLSARTRIQDAKHAKNFNLVLSFKVDGDLLQPKVAMNVPEEELEAKVLAYLSESYGIPVTEVWGSLKSYLAQFRRVIAAPLAADDLGTDDITSEETGLCIFSISMRDFSELSYDDTVLAQKKLIEGNSDKIYINADGTLTVETTSTDYGVSKLILEEVK</sequence>
<dbReference type="AlphaFoldDB" id="A0A4R6GPP3"/>
<feature type="signal peptide" evidence="1">
    <location>
        <begin position="1"/>
        <end position="22"/>
    </location>
</feature>
<reference evidence="2 3" key="1">
    <citation type="submission" date="2019-03" db="EMBL/GenBank/DDBJ databases">
        <title>Freshwater and sediment microbial communities from various areas in North America, analyzing microbe dynamics in response to fracking.</title>
        <authorList>
            <person name="Lamendella R."/>
        </authorList>
    </citation>
    <scope>NUCLEOTIDE SEQUENCE [LARGE SCALE GENOMIC DNA]</scope>
    <source>
        <strain evidence="2 3">114D</strain>
    </source>
</reference>
<proteinExistence type="predicted"/>
<dbReference type="Proteomes" id="UP000294848">
    <property type="component" value="Unassembled WGS sequence"/>
</dbReference>
<gene>
    <name evidence="2" type="ORF">DET52_110179</name>
</gene>
<dbReference type="OrthoDB" id="1119685at2"/>
<dbReference type="EMBL" id="SNWI01000010">
    <property type="protein sequence ID" value="TDN97261.1"/>
    <property type="molecule type" value="Genomic_DNA"/>
</dbReference>
<organism evidence="2 3">
    <name type="scientific">Sunxiuqinia elliptica</name>
    <dbReference type="NCBI Taxonomy" id="655355"/>
    <lineage>
        <taxon>Bacteria</taxon>
        <taxon>Pseudomonadati</taxon>
        <taxon>Bacteroidota</taxon>
        <taxon>Bacteroidia</taxon>
        <taxon>Marinilabiliales</taxon>
        <taxon>Prolixibacteraceae</taxon>
        <taxon>Sunxiuqinia</taxon>
    </lineage>
</organism>
<keyword evidence="1" id="KW-0732">Signal</keyword>
<dbReference type="PROSITE" id="PS51257">
    <property type="entry name" value="PROKAR_LIPOPROTEIN"/>
    <property type="match status" value="1"/>
</dbReference>
<evidence type="ECO:0000313" key="3">
    <source>
        <dbReference type="Proteomes" id="UP000294848"/>
    </source>
</evidence>
<protein>
    <recommendedName>
        <fullName evidence="4">Lipoprotein</fullName>
    </recommendedName>
</protein>
<name>A0A4R6GPP3_9BACT</name>
<accession>A0A4R6GPP3</accession>